<dbReference type="GO" id="GO:0006813">
    <property type="term" value="P:potassium ion transport"/>
    <property type="evidence" value="ECO:0007669"/>
    <property type="project" value="InterPro"/>
</dbReference>
<dbReference type="PROSITE" id="PS51202">
    <property type="entry name" value="RCK_C"/>
    <property type="match status" value="1"/>
</dbReference>
<dbReference type="InterPro" id="IPR051201">
    <property type="entry name" value="Chloro_Bact_Ser_Proteases"/>
</dbReference>
<reference evidence="4 5" key="2">
    <citation type="journal article" date="2016" name="Genome Announc.">
        <title>Complete Genome Sequence of a Strain of Azospirillum thiophilum Isolated from a Sulfide Spring.</title>
        <authorList>
            <person name="Fomenkov A."/>
            <person name="Vincze T."/>
            <person name="Grabovich M."/>
            <person name="Anton B.P."/>
            <person name="Dubinina G."/>
            <person name="Orlova M."/>
            <person name="Belousova E."/>
            <person name="Roberts R.J."/>
        </authorList>
    </citation>
    <scope>NUCLEOTIDE SEQUENCE [LARGE SCALE GENOMIC DNA]</scope>
    <source>
        <strain evidence="4 5">BV-S</strain>
    </source>
</reference>
<dbReference type="AlphaFoldDB" id="A0AAC8W179"/>
<dbReference type="EMBL" id="CP012402">
    <property type="protein sequence ID" value="ALG73112.1"/>
    <property type="molecule type" value="Genomic_DNA"/>
</dbReference>
<accession>A0AAC8W179</accession>
<protein>
    <recommendedName>
        <fullName evidence="3">RCK C-terminal domain-containing protein</fullName>
    </recommendedName>
</protein>
<reference evidence="5" key="1">
    <citation type="submission" date="2015-08" db="EMBL/GenBank/DDBJ databases">
        <title>Complete Genome Sequence of Azospirillum thiophilum BV-S.</title>
        <authorList>
            <person name="Fomenkov A."/>
            <person name="Vincze T."/>
            <person name="Grabovich M."/>
            <person name="Dubinina G."/>
            <person name="Orlova M."/>
            <person name="Belousova E."/>
            <person name="Roberts R.J."/>
        </authorList>
    </citation>
    <scope>NUCLEOTIDE SEQUENCE [LARGE SCALE GENOMIC DNA]</scope>
    <source>
        <strain evidence="5">BV-S</strain>
    </source>
</reference>
<keyword evidence="5" id="KW-1185">Reference proteome</keyword>
<dbReference type="PANTHER" id="PTHR43343">
    <property type="entry name" value="PEPTIDASE S12"/>
    <property type="match status" value="1"/>
</dbReference>
<dbReference type="InterPro" id="IPR006037">
    <property type="entry name" value="RCK_C"/>
</dbReference>
<dbReference type="InterPro" id="IPR009003">
    <property type="entry name" value="Peptidase_S1_PA"/>
</dbReference>
<evidence type="ECO:0000256" key="2">
    <source>
        <dbReference type="ARBA" id="ARBA00022801"/>
    </source>
</evidence>
<evidence type="ECO:0000259" key="3">
    <source>
        <dbReference type="PROSITE" id="PS51202"/>
    </source>
</evidence>
<dbReference type="KEGG" id="ati:AL072_15565"/>
<dbReference type="SUPFAM" id="SSF50494">
    <property type="entry name" value="Trypsin-like serine proteases"/>
    <property type="match status" value="1"/>
</dbReference>
<evidence type="ECO:0000313" key="5">
    <source>
        <dbReference type="Proteomes" id="UP000069935"/>
    </source>
</evidence>
<organism evidence="4 5">
    <name type="scientific">Azospirillum thiophilum</name>
    <dbReference type="NCBI Taxonomy" id="528244"/>
    <lineage>
        <taxon>Bacteria</taxon>
        <taxon>Pseudomonadati</taxon>
        <taxon>Pseudomonadota</taxon>
        <taxon>Alphaproteobacteria</taxon>
        <taxon>Rhodospirillales</taxon>
        <taxon>Azospirillaceae</taxon>
        <taxon>Azospirillum</taxon>
    </lineage>
</organism>
<gene>
    <name evidence="4" type="ORF">AL072_15565</name>
</gene>
<feature type="domain" description="RCK C-terminal" evidence="3">
    <location>
        <begin position="91"/>
        <end position="172"/>
    </location>
</feature>
<dbReference type="GO" id="GO:0006508">
    <property type="term" value="P:proteolysis"/>
    <property type="evidence" value="ECO:0007669"/>
    <property type="project" value="UniProtKB-KW"/>
</dbReference>
<dbReference type="Proteomes" id="UP000069935">
    <property type="component" value="Chromosome 2"/>
</dbReference>
<dbReference type="GO" id="GO:0008324">
    <property type="term" value="F:monoatomic cation transmembrane transporter activity"/>
    <property type="evidence" value="ECO:0007669"/>
    <property type="project" value="InterPro"/>
</dbReference>
<evidence type="ECO:0000256" key="1">
    <source>
        <dbReference type="ARBA" id="ARBA00022670"/>
    </source>
</evidence>
<sequence length="265" mass="26331">MPGGCAGTAPSFPLAAFPSAALPSLAPMLETVLPGVVGITVDGRLSDDEMAVLADPGLRRSLGLPRRVRPEEREFRSSGSGVVVDAARGIVVTAGHIVHDAERIGIALNDGRRLAARLAAVDPGRDVAVLRVEAAGLTAVPVGDSDRLRVGDYVVAVGNPFGLAQAATLGIVSAIAPAETAAEAGAGNGPAQNGPGWRAGYIQTDAAINPGNSGGALVDVAGRLVGINSVIVGPAGTSVGIGFAIPVRTVMEVAGPLSGPALNPD</sequence>
<keyword evidence="1" id="KW-0645">Protease</keyword>
<dbReference type="Pfam" id="PF13365">
    <property type="entry name" value="Trypsin_2"/>
    <property type="match status" value="1"/>
</dbReference>
<evidence type="ECO:0000313" key="4">
    <source>
        <dbReference type="EMBL" id="ALG73112.1"/>
    </source>
</evidence>
<dbReference type="PRINTS" id="PR00834">
    <property type="entry name" value="PROTEASES2C"/>
</dbReference>
<dbReference type="InterPro" id="IPR001940">
    <property type="entry name" value="Peptidase_S1C"/>
</dbReference>
<proteinExistence type="predicted"/>
<dbReference type="PANTHER" id="PTHR43343:SF3">
    <property type="entry name" value="PROTEASE DO-LIKE 8, CHLOROPLASTIC"/>
    <property type="match status" value="1"/>
</dbReference>
<keyword evidence="2" id="KW-0378">Hydrolase</keyword>
<name>A0AAC8W179_9PROT</name>
<dbReference type="GO" id="GO:0004252">
    <property type="term" value="F:serine-type endopeptidase activity"/>
    <property type="evidence" value="ECO:0007669"/>
    <property type="project" value="InterPro"/>
</dbReference>
<dbReference type="Gene3D" id="2.40.10.120">
    <property type="match status" value="1"/>
</dbReference>